<evidence type="ECO:0000313" key="3">
    <source>
        <dbReference type="Proteomes" id="UP000661607"/>
    </source>
</evidence>
<keyword evidence="3" id="KW-1185">Reference proteome</keyword>
<organism evidence="2 3">
    <name type="scientific">Nonomuraea africana</name>
    <dbReference type="NCBI Taxonomy" id="46171"/>
    <lineage>
        <taxon>Bacteria</taxon>
        <taxon>Bacillati</taxon>
        <taxon>Actinomycetota</taxon>
        <taxon>Actinomycetes</taxon>
        <taxon>Streptosporangiales</taxon>
        <taxon>Streptosporangiaceae</taxon>
        <taxon>Nonomuraea</taxon>
    </lineage>
</organism>
<reference evidence="2 3" key="1">
    <citation type="submission" date="2020-10" db="EMBL/GenBank/DDBJ databases">
        <title>Sequencing the genomes of 1000 actinobacteria strains.</title>
        <authorList>
            <person name="Klenk H.-P."/>
        </authorList>
    </citation>
    <scope>NUCLEOTIDE SEQUENCE [LARGE SCALE GENOMIC DNA]</scope>
    <source>
        <strain evidence="2 3">DSM 43748</strain>
    </source>
</reference>
<dbReference type="RefSeq" id="WP_192779113.1">
    <property type="nucleotide sequence ID" value="NZ_BAAASY010000009.1"/>
</dbReference>
<proteinExistence type="predicted"/>
<name>A0ABR9KRZ0_9ACTN</name>
<protein>
    <recommendedName>
        <fullName evidence="4">Transcriptional regulator</fullName>
    </recommendedName>
</protein>
<comment type="caution">
    <text evidence="2">The sequence shown here is derived from an EMBL/GenBank/DDBJ whole genome shotgun (WGS) entry which is preliminary data.</text>
</comment>
<accession>A0ABR9KRZ0</accession>
<evidence type="ECO:0000313" key="2">
    <source>
        <dbReference type="EMBL" id="MBE1564796.1"/>
    </source>
</evidence>
<dbReference type="EMBL" id="JADBEF010000001">
    <property type="protein sequence ID" value="MBE1564796.1"/>
    <property type="molecule type" value="Genomic_DNA"/>
</dbReference>
<sequence>MITICPGRRSHGFDGNPSLLTDDHQRSPKGPAPLPALAAEPWSFGALGALVVHTPAGPVELGPLQRRVLLLRLLAEDGRPVSPE</sequence>
<feature type="region of interest" description="Disordered" evidence="1">
    <location>
        <begin position="1"/>
        <end position="35"/>
    </location>
</feature>
<gene>
    <name evidence="2" type="ORF">H4W81_007575</name>
</gene>
<evidence type="ECO:0000256" key="1">
    <source>
        <dbReference type="SAM" id="MobiDB-lite"/>
    </source>
</evidence>
<evidence type="ECO:0008006" key="4">
    <source>
        <dbReference type="Google" id="ProtNLM"/>
    </source>
</evidence>
<dbReference type="Proteomes" id="UP000661607">
    <property type="component" value="Unassembled WGS sequence"/>
</dbReference>